<evidence type="ECO:0000256" key="6">
    <source>
        <dbReference type="PIRNR" id="PIRNR001123"/>
    </source>
</evidence>
<dbReference type="CDD" id="cd05656">
    <property type="entry name" value="M42_Frv"/>
    <property type="match status" value="1"/>
</dbReference>
<dbReference type="AlphaFoldDB" id="A0A1I5XJP4"/>
<evidence type="ECO:0000256" key="4">
    <source>
        <dbReference type="ARBA" id="ARBA00022723"/>
    </source>
</evidence>
<feature type="binding site" evidence="8">
    <location>
        <position position="231"/>
    </location>
    <ligand>
        <name>Zn(2+)</name>
        <dbReference type="ChEBI" id="CHEBI:29105"/>
        <label>1</label>
    </ligand>
</feature>
<dbReference type="InterPro" id="IPR023367">
    <property type="entry name" value="Peptidase_M42_dom2"/>
</dbReference>
<dbReference type="RefSeq" id="WP_092282616.1">
    <property type="nucleotide sequence ID" value="NZ_FOXR01000027.1"/>
</dbReference>
<name>A0A1I5XJP4_9FIRM</name>
<keyword evidence="4 8" id="KW-0479">Metal-binding</keyword>
<dbReference type="PANTHER" id="PTHR32481:SF0">
    <property type="entry name" value="AMINOPEPTIDASE YPDE-RELATED"/>
    <property type="match status" value="1"/>
</dbReference>
<proteinExistence type="inferred from homology"/>
<comment type="cofactor">
    <cofactor evidence="8">
        <name>a divalent metal cation</name>
        <dbReference type="ChEBI" id="CHEBI:60240"/>
    </cofactor>
    <text evidence="8">Binds 2 divalent metal cations per subunit.</text>
</comment>
<protein>
    <submittedName>
        <fullName evidence="9">Endoglucanase</fullName>
    </submittedName>
</protein>
<evidence type="ECO:0000256" key="5">
    <source>
        <dbReference type="ARBA" id="ARBA00022801"/>
    </source>
</evidence>
<dbReference type="GO" id="GO:0004177">
    <property type="term" value="F:aminopeptidase activity"/>
    <property type="evidence" value="ECO:0007669"/>
    <property type="project" value="UniProtKB-UniRule"/>
</dbReference>
<dbReference type="PIRSF" id="PIRSF001123">
    <property type="entry name" value="PepA_GA"/>
    <property type="match status" value="1"/>
</dbReference>
<keyword evidence="10" id="KW-1185">Reference proteome</keyword>
<feature type="binding site" evidence="8">
    <location>
        <position position="209"/>
    </location>
    <ligand>
        <name>Zn(2+)</name>
        <dbReference type="ChEBI" id="CHEBI:29105"/>
        <label>2</label>
    </ligand>
</feature>
<accession>A0A1I5XJP4</accession>
<dbReference type="Proteomes" id="UP000198577">
    <property type="component" value="Unassembled WGS sequence"/>
</dbReference>
<dbReference type="PANTHER" id="PTHR32481">
    <property type="entry name" value="AMINOPEPTIDASE"/>
    <property type="match status" value="1"/>
</dbReference>
<feature type="binding site" evidence="8">
    <location>
        <position position="176"/>
    </location>
    <ligand>
        <name>Zn(2+)</name>
        <dbReference type="ChEBI" id="CHEBI:29105"/>
        <label>2</label>
    </ligand>
</feature>
<gene>
    <name evidence="9" type="ORF">SAMN05444406_12723</name>
</gene>
<keyword evidence="5" id="KW-0378">Hydrolase</keyword>
<dbReference type="Gene3D" id="2.40.30.40">
    <property type="entry name" value="Peptidase M42, domain 2"/>
    <property type="match status" value="1"/>
</dbReference>
<evidence type="ECO:0000313" key="10">
    <source>
        <dbReference type="Proteomes" id="UP000198577"/>
    </source>
</evidence>
<dbReference type="GO" id="GO:0046872">
    <property type="term" value="F:metal ion binding"/>
    <property type="evidence" value="ECO:0007669"/>
    <property type="project" value="UniProtKB-UniRule"/>
</dbReference>
<feature type="binding site" evidence="8">
    <location>
        <position position="315"/>
    </location>
    <ligand>
        <name>Zn(2+)</name>
        <dbReference type="ChEBI" id="CHEBI:29105"/>
        <label>2</label>
    </ligand>
</feature>
<dbReference type="GO" id="GO:0006508">
    <property type="term" value="P:proteolysis"/>
    <property type="evidence" value="ECO:0007669"/>
    <property type="project" value="UniProtKB-KW"/>
</dbReference>
<sequence length="350" mass="38914">MEIKDFLAKLVAVPGISGNEEAVAQLISQAFEPYCQEVRIDRFYNVYGRKTDVIKGDMPKVMIAAHMDEIGLMVTDIDKRGFIKFTTVGGVDPRILLAQEVEVHGRQKLFGVIGAKPPHIQQREDAKKAIKIKDMAIDVGLPYEKVKELINIGDAITFVSPLTDLRGQMVSGKSLDDRAGVAVLFQTMKELDALRFAADVFFVATVQEEVGVRGATISAYKVEPDIGIAVDVTHGDMPDAPRDETFSMNKGPVIAVGPNMHPKLTQKLMDVAKEYGMDYMVEVEPRPTGTDARAIQISRRGVPTVLIEIPLRYMHTTVETLNLNNIKQAARLLARFIASLKEDWKEWLSY</sequence>
<organism evidence="9 10">
    <name type="scientific">Caldicoprobacter faecalis</name>
    <dbReference type="NCBI Taxonomy" id="937334"/>
    <lineage>
        <taxon>Bacteria</taxon>
        <taxon>Bacillati</taxon>
        <taxon>Bacillota</taxon>
        <taxon>Clostridia</taxon>
        <taxon>Caldicoprobacterales</taxon>
        <taxon>Caldicoprobacteraceae</taxon>
        <taxon>Caldicoprobacter</taxon>
    </lineage>
</organism>
<dbReference type="EMBL" id="FOXR01000027">
    <property type="protein sequence ID" value="SFQ32154.1"/>
    <property type="molecule type" value="Genomic_DNA"/>
</dbReference>
<dbReference type="OrthoDB" id="9772053at2"/>
<evidence type="ECO:0000256" key="1">
    <source>
        <dbReference type="ARBA" id="ARBA00006272"/>
    </source>
</evidence>
<keyword evidence="3" id="KW-0645">Protease</keyword>
<reference evidence="9 10" key="1">
    <citation type="submission" date="2016-10" db="EMBL/GenBank/DDBJ databases">
        <authorList>
            <person name="de Groot N.N."/>
        </authorList>
    </citation>
    <scope>NUCLEOTIDE SEQUENCE [LARGE SCALE GENOMIC DNA]</scope>
    <source>
        <strain evidence="9 10">DSM 20678</strain>
    </source>
</reference>
<dbReference type="STRING" id="937334.SAMN05444406_12723"/>
<evidence type="ECO:0000313" key="9">
    <source>
        <dbReference type="EMBL" id="SFQ32154.1"/>
    </source>
</evidence>
<feature type="binding site" evidence="8">
    <location>
        <position position="66"/>
    </location>
    <ligand>
        <name>Zn(2+)</name>
        <dbReference type="ChEBI" id="CHEBI:29105"/>
        <label>1</label>
    </ligand>
</feature>
<keyword evidence="2" id="KW-0031">Aminopeptidase</keyword>
<evidence type="ECO:0000256" key="3">
    <source>
        <dbReference type="ARBA" id="ARBA00022670"/>
    </source>
</evidence>
<evidence type="ECO:0000256" key="8">
    <source>
        <dbReference type="PIRSR" id="PIRSR001123-2"/>
    </source>
</evidence>
<dbReference type="InterPro" id="IPR008007">
    <property type="entry name" value="Peptidase_M42"/>
</dbReference>
<comment type="similarity">
    <text evidence="1 6">Belongs to the peptidase M42 family.</text>
</comment>
<dbReference type="Gene3D" id="3.40.630.10">
    <property type="entry name" value="Zn peptidases"/>
    <property type="match status" value="1"/>
</dbReference>
<dbReference type="SUPFAM" id="SSF101821">
    <property type="entry name" value="Aminopeptidase/glucanase lid domain"/>
    <property type="match status" value="1"/>
</dbReference>
<feature type="binding site" evidence="8">
    <location>
        <position position="176"/>
    </location>
    <ligand>
        <name>Zn(2+)</name>
        <dbReference type="ChEBI" id="CHEBI:29105"/>
        <label>1</label>
    </ligand>
</feature>
<dbReference type="Pfam" id="PF05343">
    <property type="entry name" value="Peptidase_M42"/>
    <property type="match status" value="1"/>
</dbReference>
<evidence type="ECO:0000256" key="2">
    <source>
        <dbReference type="ARBA" id="ARBA00022438"/>
    </source>
</evidence>
<dbReference type="InterPro" id="IPR051464">
    <property type="entry name" value="Peptidase_M42_aminopept"/>
</dbReference>
<dbReference type="SUPFAM" id="SSF53187">
    <property type="entry name" value="Zn-dependent exopeptidases"/>
    <property type="match status" value="1"/>
</dbReference>
<feature type="active site" description="Proton acceptor" evidence="7">
    <location>
        <position position="208"/>
    </location>
</feature>
<evidence type="ECO:0000256" key="7">
    <source>
        <dbReference type="PIRSR" id="PIRSR001123-1"/>
    </source>
</evidence>